<accession>A0ACA9RH16</accession>
<sequence>CKHYFTMEEDWNEFLRMWQLVTALITEQEFITQWDKFLKRYESKLGAIKYLQEIWMPYKECFVSAWTENYLHLGNKVTSCVEAAHAALKRCLQLSVDNLKSVHCKIVLQIESQAREICAQISYERMKWVKASSTIPNHSWTHAQELLNLQWDYYT</sequence>
<dbReference type="Proteomes" id="UP000789366">
    <property type="component" value="Unassembled WGS sequence"/>
</dbReference>
<organism evidence="1 2">
    <name type="scientific">Cetraspora pellucida</name>
    <dbReference type="NCBI Taxonomy" id="1433469"/>
    <lineage>
        <taxon>Eukaryota</taxon>
        <taxon>Fungi</taxon>
        <taxon>Fungi incertae sedis</taxon>
        <taxon>Mucoromycota</taxon>
        <taxon>Glomeromycotina</taxon>
        <taxon>Glomeromycetes</taxon>
        <taxon>Diversisporales</taxon>
        <taxon>Gigasporaceae</taxon>
        <taxon>Cetraspora</taxon>
    </lineage>
</organism>
<keyword evidence="2" id="KW-1185">Reference proteome</keyword>
<comment type="caution">
    <text evidence="1">The sequence shown here is derived from an EMBL/GenBank/DDBJ whole genome shotgun (WGS) entry which is preliminary data.</text>
</comment>
<feature type="non-terminal residue" evidence="1">
    <location>
        <position position="155"/>
    </location>
</feature>
<name>A0ACA9RH16_9GLOM</name>
<evidence type="ECO:0000313" key="1">
    <source>
        <dbReference type="EMBL" id="CAG8791514.1"/>
    </source>
</evidence>
<feature type="non-terminal residue" evidence="1">
    <location>
        <position position="1"/>
    </location>
</feature>
<proteinExistence type="predicted"/>
<gene>
    <name evidence="1" type="ORF">SPELUC_LOCUS17272</name>
</gene>
<evidence type="ECO:0000313" key="2">
    <source>
        <dbReference type="Proteomes" id="UP000789366"/>
    </source>
</evidence>
<dbReference type="EMBL" id="CAJVPW010069609">
    <property type="protein sequence ID" value="CAG8791514.1"/>
    <property type="molecule type" value="Genomic_DNA"/>
</dbReference>
<reference evidence="1" key="1">
    <citation type="submission" date="2021-06" db="EMBL/GenBank/DDBJ databases">
        <authorList>
            <person name="Kallberg Y."/>
            <person name="Tangrot J."/>
            <person name="Rosling A."/>
        </authorList>
    </citation>
    <scope>NUCLEOTIDE SEQUENCE</scope>
    <source>
        <strain evidence="1">28 12/20/2015</strain>
    </source>
</reference>
<protein>
    <submittedName>
        <fullName evidence="1">12304_t:CDS:1</fullName>
    </submittedName>
</protein>